<accession>A0A098B8J4</accession>
<dbReference type="EMBL" id="LK996017">
    <property type="protein sequence ID" value="CDX04697.1"/>
    <property type="molecule type" value="Genomic_DNA"/>
</dbReference>
<dbReference type="OrthoDB" id="1798382at2"/>
<protein>
    <submittedName>
        <fullName evidence="1">Uncharacterized protein</fullName>
    </submittedName>
</protein>
<dbReference type="EMBL" id="LOCK01000037">
    <property type="protein sequence ID" value="KTE90685.1"/>
    <property type="molecule type" value="Genomic_DNA"/>
</dbReference>
<evidence type="ECO:0000313" key="1">
    <source>
        <dbReference type="EMBL" id="CDX04697.1"/>
    </source>
</evidence>
<dbReference type="PATRIC" id="fig|49338.4.peg.5175"/>
<evidence type="ECO:0000313" key="3">
    <source>
        <dbReference type="Proteomes" id="UP000054623"/>
    </source>
</evidence>
<gene>
    <name evidence="2" type="ORF">AT727_24300</name>
    <name evidence="1" type="ORF">DPCES_4811</name>
</gene>
<organism evidence="1">
    <name type="scientific">Desulfitobacterium hafniense</name>
    <name type="common">Desulfitobacterium frappieri</name>
    <dbReference type="NCBI Taxonomy" id="49338"/>
    <lineage>
        <taxon>Bacteria</taxon>
        <taxon>Bacillati</taxon>
        <taxon>Bacillota</taxon>
        <taxon>Clostridia</taxon>
        <taxon>Eubacteriales</taxon>
        <taxon>Desulfitobacteriaceae</taxon>
        <taxon>Desulfitobacterium</taxon>
    </lineage>
</organism>
<reference evidence="2 3" key="2">
    <citation type="submission" date="2015-12" db="EMBL/GenBank/DDBJ databases">
        <title>Draft Genome Sequence of Desulfitobacterium hafniense Strain DH, a Sulfate-reducing Bacterium Isolated from Paddy Soils.</title>
        <authorList>
            <person name="Bao P."/>
            <person name="Zhang X."/>
            <person name="Li G."/>
        </authorList>
    </citation>
    <scope>NUCLEOTIDE SEQUENCE [LARGE SCALE GENOMIC DNA]</scope>
    <source>
        <strain evidence="2 3">DH</strain>
    </source>
</reference>
<reference evidence="1" key="1">
    <citation type="submission" date="2014-07" db="EMBL/GenBank/DDBJ databases">
        <authorList>
            <person name="Hornung V.Bastian."/>
        </authorList>
    </citation>
    <scope>NUCLEOTIDE SEQUENCE</scope>
    <source>
        <strain evidence="1">PCE-S</strain>
    </source>
</reference>
<dbReference type="Proteomes" id="UP000054623">
    <property type="component" value="Unassembled WGS sequence"/>
</dbReference>
<sequence length="116" mass="12773">MAFLTTGLIDNTPVFGVRPSSSLSVLVTNNVDTLESVLLRGYYLSGNTKILYVEELFNIGPAEVVLRNYFADFDGIEFQFIVSSQGVNATLWGKDAEGNLQTAHRVVAQELDELDI</sequence>
<evidence type="ECO:0000313" key="2">
    <source>
        <dbReference type="EMBL" id="KTE90685.1"/>
    </source>
</evidence>
<dbReference type="AlphaFoldDB" id="A0A098B8J4"/>
<name>A0A098B8J4_DESHA</name>
<dbReference type="RefSeq" id="WP_005808325.1">
    <property type="nucleotide sequence ID" value="NZ_CABKQQ010000010.1"/>
</dbReference>
<proteinExistence type="predicted"/>